<gene>
    <name evidence="2" type="ORF">BAZO_00660</name>
</gene>
<accession>K6DSD0</accession>
<evidence type="ECO:0000313" key="3">
    <source>
        <dbReference type="Proteomes" id="UP000006315"/>
    </source>
</evidence>
<keyword evidence="3" id="KW-1185">Reference proteome</keyword>
<keyword evidence="1" id="KW-0812">Transmembrane</keyword>
<dbReference type="EMBL" id="AJLR01000005">
    <property type="protein sequence ID" value="EKN71148.1"/>
    <property type="molecule type" value="Genomic_DNA"/>
</dbReference>
<sequence>MHLFSLYNGLAEGSMNIREINRYTDKGGEMMNKWLKGWSIFIFSVGGIVILLVILLIFGTVFSISYFRASLIPDEKEVAKVISQAEQYLQEKYPTMEYEISGFEYDADEQYGEFDYAAVILNTETQNKFLVYENRHTKQMEDDIAFQELTKFIEQVKPKIYSYITETFGEPQGMAFTPQMNYPPMLNIKLNNKKEEINEDMFESFIDYLQYELNVEHASVNIMYENERWSKEF</sequence>
<dbReference type="STRING" id="1131731.BAZO_00660"/>
<keyword evidence="1" id="KW-1133">Transmembrane helix</keyword>
<dbReference type="PATRIC" id="fig|1131731.3.peg.136"/>
<protein>
    <submittedName>
        <fullName evidence="2">Uncharacterized protein</fullName>
    </submittedName>
</protein>
<feature type="transmembrane region" description="Helical" evidence="1">
    <location>
        <begin position="40"/>
        <end position="67"/>
    </location>
</feature>
<evidence type="ECO:0000256" key="1">
    <source>
        <dbReference type="SAM" id="Phobius"/>
    </source>
</evidence>
<dbReference type="Proteomes" id="UP000006315">
    <property type="component" value="Unassembled WGS sequence"/>
</dbReference>
<comment type="caution">
    <text evidence="2">The sequence shown here is derived from an EMBL/GenBank/DDBJ whole genome shotgun (WGS) entry which is preliminary data.</text>
</comment>
<dbReference type="AlphaFoldDB" id="K6DSD0"/>
<name>K6DSD0_SCHAZ</name>
<proteinExistence type="predicted"/>
<evidence type="ECO:0000313" key="2">
    <source>
        <dbReference type="EMBL" id="EKN71148.1"/>
    </source>
</evidence>
<keyword evidence="1" id="KW-0472">Membrane</keyword>
<reference evidence="2 3" key="1">
    <citation type="journal article" date="2012" name="Front. Microbiol.">
        <title>Redundancy and modularity in membrane-associated dissimilatory nitrate reduction in Bacillus.</title>
        <authorList>
            <person name="Heylen K."/>
            <person name="Keltjens J."/>
        </authorList>
    </citation>
    <scope>NUCLEOTIDE SEQUENCE [LARGE SCALE GENOMIC DNA]</scope>
    <source>
        <strain evidence="2 3">LMG 9581</strain>
    </source>
</reference>
<organism evidence="2 3">
    <name type="scientific">Schinkia azotoformans LMG 9581</name>
    <dbReference type="NCBI Taxonomy" id="1131731"/>
    <lineage>
        <taxon>Bacteria</taxon>
        <taxon>Bacillati</taxon>
        <taxon>Bacillota</taxon>
        <taxon>Bacilli</taxon>
        <taxon>Bacillales</taxon>
        <taxon>Bacillaceae</taxon>
        <taxon>Calidifontibacillus/Schinkia group</taxon>
        <taxon>Schinkia</taxon>
    </lineage>
</organism>